<sequence>MIDVEAALVAWLENNVAGVHASTETPSDLDDRLPWLQVVRLGGPYDGFRRDQPTVDISAFAATGPAASDLALQVQEALHTQLWGATTGGAVFSRVETRTGPHKVPYDNPALRRYEATYAFVIHPA</sequence>
<organism evidence="1 2">
    <name type="scientific">Nonomuraea wenchangensis</name>
    <dbReference type="NCBI Taxonomy" id="568860"/>
    <lineage>
        <taxon>Bacteria</taxon>
        <taxon>Bacillati</taxon>
        <taxon>Actinomycetota</taxon>
        <taxon>Actinomycetes</taxon>
        <taxon>Streptosporangiales</taxon>
        <taxon>Streptosporangiaceae</taxon>
        <taxon>Nonomuraea</taxon>
    </lineage>
</organism>
<dbReference type="STRING" id="568860.SAMN05421811_103179"/>
<dbReference type="Proteomes" id="UP000199361">
    <property type="component" value="Unassembled WGS sequence"/>
</dbReference>
<evidence type="ECO:0008006" key="3">
    <source>
        <dbReference type="Google" id="ProtNLM"/>
    </source>
</evidence>
<dbReference type="AlphaFoldDB" id="A0A1I0EUG7"/>
<accession>A0A1I0EUG7</accession>
<proteinExistence type="predicted"/>
<evidence type="ECO:0000313" key="2">
    <source>
        <dbReference type="Proteomes" id="UP000199361"/>
    </source>
</evidence>
<gene>
    <name evidence="1" type="ORF">SAMN05421811_103179</name>
</gene>
<name>A0A1I0EUG7_9ACTN</name>
<keyword evidence="2" id="KW-1185">Reference proteome</keyword>
<protein>
    <recommendedName>
        <fullName evidence="3">Tail terminator</fullName>
    </recommendedName>
</protein>
<dbReference type="RefSeq" id="WP_091079357.1">
    <property type="nucleotide sequence ID" value="NZ_FOHX01000003.1"/>
</dbReference>
<evidence type="ECO:0000313" key="1">
    <source>
        <dbReference type="EMBL" id="SET48244.1"/>
    </source>
</evidence>
<reference evidence="1 2" key="1">
    <citation type="submission" date="2016-10" db="EMBL/GenBank/DDBJ databases">
        <authorList>
            <person name="de Groot N.N."/>
        </authorList>
    </citation>
    <scope>NUCLEOTIDE SEQUENCE [LARGE SCALE GENOMIC DNA]</scope>
    <source>
        <strain evidence="1 2">CGMCC 4.5598</strain>
    </source>
</reference>
<dbReference type="OrthoDB" id="4207534at2"/>
<dbReference type="EMBL" id="FOHX01000003">
    <property type="protein sequence ID" value="SET48244.1"/>
    <property type="molecule type" value="Genomic_DNA"/>
</dbReference>